<gene>
    <name evidence="3" type="ORF">GCM10010389_21150</name>
</gene>
<reference evidence="3" key="2">
    <citation type="submission" date="2020-09" db="EMBL/GenBank/DDBJ databases">
        <authorList>
            <person name="Sun Q."/>
            <person name="Ohkuma M."/>
        </authorList>
    </citation>
    <scope>NUCLEOTIDE SEQUENCE</scope>
    <source>
        <strain evidence="3">JCM 5016</strain>
    </source>
</reference>
<dbReference type="Proteomes" id="UP000623010">
    <property type="component" value="Unassembled WGS sequence"/>
</dbReference>
<keyword evidence="4" id="KW-1185">Reference proteome</keyword>
<dbReference type="AlphaFoldDB" id="A0A918V9K8"/>
<feature type="region of interest" description="Disordered" evidence="1">
    <location>
        <begin position="69"/>
        <end position="90"/>
    </location>
</feature>
<feature type="transmembrane region" description="Helical" evidence="2">
    <location>
        <begin position="146"/>
        <end position="168"/>
    </location>
</feature>
<name>A0A918V9K8_9ACTN</name>
<feature type="transmembrane region" description="Helical" evidence="2">
    <location>
        <begin position="180"/>
        <end position="199"/>
    </location>
</feature>
<evidence type="ECO:0000256" key="1">
    <source>
        <dbReference type="SAM" id="MobiDB-lite"/>
    </source>
</evidence>
<evidence type="ECO:0000313" key="3">
    <source>
        <dbReference type="EMBL" id="GGZ82893.1"/>
    </source>
</evidence>
<feature type="region of interest" description="Disordered" evidence="1">
    <location>
        <begin position="240"/>
        <end position="284"/>
    </location>
</feature>
<feature type="compositionally biased region" description="Pro residues" evidence="1">
    <location>
        <begin position="260"/>
        <end position="272"/>
    </location>
</feature>
<comment type="caution">
    <text evidence="3">The sequence shown here is derived from an EMBL/GenBank/DDBJ whole genome shotgun (WGS) entry which is preliminary data.</text>
</comment>
<feature type="compositionally biased region" description="Basic and acidic residues" evidence="1">
    <location>
        <begin position="69"/>
        <end position="79"/>
    </location>
</feature>
<feature type="transmembrane region" description="Helical" evidence="2">
    <location>
        <begin position="205"/>
        <end position="229"/>
    </location>
</feature>
<keyword evidence="2" id="KW-0812">Transmembrane</keyword>
<keyword evidence="2" id="KW-0472">Membrane</keyword>
<dbReference type="EMBL" id="BMWH01000005">
    <property type="protein sequence ID" value="GGZ82893.1"/>
    <property type="molecule type" value="Genomic_DNA"/>
</dbReference>
<feature type="transmembrane region" description="Helical" evidence="2">
    <location>
        <begin position="7"/>
        <end position="30"/>
    </location>
</feature>
<protein>
    <submittedName>
        <fullName evidence="3">Uncharacterized protein</fullName>
    </submittedName>
</protein>
<accession>A0A918V9K8</accession>
<proteinExistence type="predicted"/>
<sequence length="284" mass="29859">MRAAGHAVVWTGAWLLIAVVALVFGTATAFEVRGALERERAFRAAPVCSSVPVRASGCLWEQEFTVRKADPHRGERGESPEAELSPPSGKPWEVTFRQIDPVVSRMEPGDRVVGLIWHGQVVEVRDSAGRRQQTSFGPVEWPEDRLGGALACVSFGLAALVGGLWPLFAPGDRRHAAAAAAVRWHGVGMAAAAILTLWAQAANDWPMWAIPAIWGPLALLLLASTAAFVRAALRGDLDDGDLDDGDLDDGDLDDDASSAPPAPQAPTSPTGPPDGATASGSGHC</sequence>
<keyword evidence="2" id="KW-1133">Transmembrane helix</keyword>
<organism evidence="3 4">
    <name type="scientific">Streptomyces echinoruber</name>
    <dbReference type="NCBI Taxonomy" id="68898"/>
    <lineage>
        <taxon>Bacteria</taxon>
        <taxon>Bacillati</taxon>
        <taxon>Actinomycetota</taxon>
        <taxon>Actinomycetes</taxon>
        <taxon>Kitasatosporales</taxon>
        <taxon>Streptomycetaceae</taxon>
        <taxon>Streptomyces</taxon>
    </lineage>
</organism>
<evidence type="ECO:0000256" key="2">
    <source>
        <dbReference type="SAM" id="Phobius"/>
    </source>
</evidence>
<feature type="compositionally biased region" description="Acidic residues" evidence="1">
    <location>
        <begin position="240"/>
        <end position="256"/>
    </location>
</feature>
<evidence type="ECO:0000313" key="4">
    <source>
        <dbReference type="Proteomes" id="UP000623010"/>
    </source>
</evidence>
<reference evidence="3" key="1">
    <citation type="journal article" date="2014" name="Int. J. Syst. Evol. Microbiol.">
        <title>Complete genome sequence of Corynebacterium casei LMG S-19264T (=DSM 44701T), isolated from a smear-ripened cheese.</title>
        <authorList>
            <consortium name="US DOE Joint Genome Institute (JGI-PGF)"/>
            <person name="Walter F."/>
            <person name="Albersmeier A."/>
            <person name="Kalinowski J."/>
            <person name="Ruckert C."/>
        </authorList>
    </citation>
    <scope>NUCLEOTIDE SEQUENCE</scope>
    <source>
        <strain evidence="3">JCM 5016</strain>
    </source>
</reference>